<dbReference type="PANTHER" id="PTHR11432">
    <property type="entry name" value="NADH DEHYDROGENASE SUBUNIT 1"/>
    <property type="match status" value="1"/>
</dbReference>
<comment type="subcellular location">
    <subcellularLocation>
        <location evidence="5">Cell membrane</location>
        <topology evidence="5">Multi-pass membrane protein</topology>
    </subcellularLocation>
    <subcellularLocation>
        <location evidence="1">Membrane</location>
        <topology evidence="1">Multi-pass membrane protein</topology>
    </subcellularLocation>
</comment>
<keyword evidence="8" id="KW-1185">Reference proteome</keyword>
<evidence type="ECO:0000256" key="4">
    <source>
        <dbReference type="ARBA" id="ARBA00023136"/>
    </source>
</evidence>
<reference evidence="7 8" key="1">
    <citation type="submission" date="2014-01" db="EMBL/GenBank/DDBJ databases">
        <title>Actinotalea ferrariae CF5-4.</title>
        <authorList>
            <person name="Chen F."/>
            <person name="Li Y."/>
            <person name="Wang G."/>
        </authorList>
    </citation>
    <scope>NUCLEOTIDE SEQUENCE [LARGE SCALE GENOMIC DNA]</scope>
    <source>
        <strain evidence="7 8">CF5-4</strain>
    </source>
</reference>
<evidence type="ECO:0000256" key="3">
    <source>
        <dbReference type="ARBA" id="ARBA00022989"/>
    </source>
</evidence>
<dbReference type="NCBIfam" id="NF004741">
    <property type="entry name" value="PRK06076.1-2"/>
    <property type="match status" value="1"/>
</dbReference>
<dbReference type="InterPro" id="IPR001694">
    <property type="entry name" value="NADH_UbQ_OxRdtase_su1/FPO"/>
</dbReference>
<dbReference type="PANTHER" id="PTHR11432:SF3">
    <property type="entry name" value="NADH-UBIQUINONE OXIDOREDUCTASE CHAIN 1"/>
    <property type="match status" value="1"/>
</dbReference>
<keyword evidence="2 5" id="KW-0812">Transmembrane</keyword>
<feature type="transmembrane region" description="Helical" evidence="6">
    <location>
        <begin position="185"/>
        <end position="206"/>
    </location>
</feature>
<gene>
    <name evidence="7" type="ORF">N866_08430</name>
</gene>
<proteinExistence type="inferred from homology"/>
<keyword evidence="3 6" id="KW-1133">Transmembrane helix</keyword>
<dbReference type="AlphaFoldDB" id="A0A021VMM6"/>
<feature type="transmembrane region" description="Helical" evidence="6">
    <location>
        <begin position="218"/>
        <end position="237"/>
    </location>
</feature>
<comment type="caution">
    <text evidence="7">The sequence shown here is derived from an EMBL/GenBank/DDBJ whole genome shotgun (WGS) entry which is preliminary data.</text>
</comment>
<name>A0A021VMM6_9CELL</name>
<evidence type="ECO:0000256" key="6">
    <source>
        <dbReference type="SAM" id="Phobius"/>
    </source>
</evidence>
<feature type="transmembrane region" description="Helical" evidence="6">
    <location>
        <begin position="309"/>
        <end position="330"/>
    </location>
</feature>
<feature type="transmembrane region" description="Helical" evidence="6">
    <location>
        <begin position="342"/>
        <end position="364"/>
    </location>
</feature>
<evidence type="ECO:0000256" key="2">
    <source>
        <dbReference type="ARBA" id="ARBA00022692"/>
    </source>
</evidence>
<accession>A0A021VMM6</accession>
<keyword evidence="4 6" id="KW-0472">Membrane</keyword>
<dbReference type="EMBL" id="AXCW01000237">
    <property type="protein sequence ID" value="EYR62454.1"/>
    <property type="molecule type" value="Genomic_DNA"/>
</dbReference>
<dbReference type="HAMAP" id="MF_01350">
    <property type="entry name" value="NDH1_NuoH"/>
    <property type="match status" value="1"/>
</dbReference>
<evidence type="ECO:0000313" key="8">
    <source>
        <dbReference type="Proteomes" id="UP000019753"/>
    </source>
</evidence>
<feature type="transmembrane region" description="Helical" evidence="6">
    <location>
        <begin position="266"/>
        <end position="289"/>
    </location>
</feature>
<dbReference type="PROSITE" id="PS00668">
    <property type="entry name" value="COMPLEX1_ND1_2"/>
    <property type="match status" value="1"/>
</dbReference>
<dbReference type="GO" id="GO:0005886">
    <property type="term" value="C:plasma membrane"/>
    <property type="evidence" value="ECO:0007669"/>
    <property type="project" value="UniProtKB-SubCell"/>
</dbReference>
<feature type="transmembrane region" description="Helical" evidence="6">
    <location>
        <begin position="376"/>
        <end position="396"/>
    </location>
</feature>
<evidence type="ECO:0000313" key="7">
    <source>
        <dbReference type="EMBL" id="EYR62454.1"/>
    </source>
</evidence>
<feature type="non-terminal residue" evidence="7">
    <location>
        <position position="401"/>
    </location>
</feature>
<dbReference type="GO" id="GO:0003954">
    <property type="term" value="F:NADH dehydrogenase activity"/>
    <property type="evidence" value="ECO:0007669"/>
    <property type="project" value="TreeGrafter"/>
</dbReference>
<protein>
    <submittedName>
        <fullName evidence="7">NADH:ubiquinone oxidoreductase subunit H</fullName>
    </submittedName>
</protein>
<sequence>MGAGVLGSGAMGPVVLTAVGGGDVVPADFSNDTWWIVLIKAVGIIAFLLTSVLVAIWFERKVVARMQVRPGPNVHGPFGLLQSLADAMKLLVKEDMNVKAADKVVYIVAPMISVFASLLIFAVIPLGPAVNMFGVITPLQLTDFPVAVLYILAAASFGVYGIVLGGWSSGSTYPLLGAVRSTAQVISYELAMGLSLVSVFLLAGSMSTSQIVQSQTTIWWFLPLLPAFVIYFISMVGEVNRLPFDLPEAEGELVSGFMTEYSSMKFAWFFLAEYINMLNVSAIATTLFFGGWRAPWPLSAINDGMFNEGWWPVLWFLAKLWFFMFLFVWIRGTLLRFRYDQFMTFGWKVLIPVALAWIVAVAVIQGVSQFMDVDRTTLFIGIGVLAVVVLGVVLLIPERKE</sequence>
<comment type="similarity">
    <text evidence="5">Belongs to the complex I subunit 1 family.</text>
</comment>
<evidence type="ECO:0000256" key="5">
    <source>
        <dbReference type="RuleBase" id="RU000471"/>
    </source>
</evidence>
<keyword evidence="7" id="KW-0830">Ubiquinone</keyword>
<dbReference type="Proteomes" id="UP000019753">
    <property type="component" value="Unassembled WGS sequence"/>
</dbReference>
<dbReference type="NCBIfam" id="NF004743">
    <property type="entry name" value="PRK06076.1-4"/>
    <property type="match status" value="1"/>
</dbReference>
<evidence type="ECO:0000256" key="1">
    <source>
        <dbReference type="ARBA" id="ARBA00004141"/>
    </source>
</evidence>
<feature type="transmembrane region" description="Helical" evidence="6">
    <location>
        <begin position="104"/>
        <end position="124"/>
    </location>
</feature>
<keyword evidence="5" id="KW-0520">NAD</keyword>
<dbReference type="Pfam" id="PF00146">
    <property type="entry name" value="NADHdh"/>
    <property type="match status" value="1"/>
</dbReference>
<feature type="transmembrane region" description="Helical" evidence="6">
    <location>
        <begin position="34"/>
        <end position="58"/>
    </location>
</feature>
<dbReference type="GO" id="GO:0009060">
    <property type="term" value="P:aerobic respiration"/>
    <property type="evidence" value="ECO:0007669"/>
    <property type="project" value="TreeGrafter"/>
</dbReference>
<organism evidence="7 8">
    <name type="scientific">Actinotalea ferrariae CF5-4</name>
    <dbReference type="NCBI Taxonomy" id="948458"/>
    <lineage>
        <taxon>Bacteria</taxon>
        <taxon>Bacillati</taxon>
        <taxon>Actinomycetota</taxon>
        <taxon>Actinomycetes</taxon>
        <taxon>Micrococcales</taxon>
        <taxon>Cellulomonadaceae</taxon>
        <taxon>Actinotalea</taxon>
    </lineage>
</organism>
<feature type="transmembrane region" description="Helical" evidence="6">
    <location>
        <begin position="144"/>
        <end position="164"/>
    </location>
</feature>
<dbReference type="PROSITE" id="PS00667">
    <property type="entry name" value="COMPLEX1_ND1_1"/>
    <property type="match status" value="1"/>
</dbReference>
<dbReference type="InterPro" id="IPR018086">
    <property type="entry name" value="NADH_UbQ_OxRdtase_su1_CS"/>
</dbReference>